<dbReference type="InterPro" id="IPR012312">
    <property type="entry name" value="Hemerythrin-like"/>
</dbReference>
<sequence>MELDFFKAEHAVLLDLRQRLLDGMDDGRSDLARLRARLSGLLLKHLAKEDRHLYPSLKRLDESVAALLAAKYEREMGDLAARWCAALSDWPEDRIARDRNGFCDRMRPLLDALASRIHREEHDLYPAYAAALADAAAATH</sequence>
<dbReference type="EMBL" id="JACHKA010000001">
    <property type="protein sequence ID" value="MBB5986452.1"/>
    <property type="molecule type" value="Genomic_DNA"/>
</dbReference>
<protein>
    <recommendedName>
        <fullName evidence="1">Hemerythrin-like domain-containing protein</fullName>
    </recommendedName>
</protein>
<dbReference type="Gene3D" id="1.20.120.520">
    <property type="entry name" value="nmb1532 protein domain like"/>
    <property type="match status" value="1"/>
</dbReference>
<name>A0ABR6NIJ8_9SPHN</name>
<dbReference type="Pfam" id="PF01814">
    <property type="entry name" value="Hemerythrin"/>
    <property type="match status" value="1"/>
</dbReference>
<reference evidence="2 3" key="1">
    <citation type="submission" date="2020-08" db="EMBL/GenBank/DDBJ databases">
        <title>Exploring microbial biodiversity for novel pathways involved in the catabolism of aromatic compounds derived from lignin.</title>
        <authorList>
            <person name="Elkins J."/>
        </authorList>
    </citation>
    <scope>NUCLEOTIDE SEQUENCE [LARGE SCALE GENOMIC DNA]</scope>
    <source>
        <strain evidence="2 3">B1D3A</strain>
    </source>
</reference>
<dbReference type="RefSeq" id="WP_184153997.1">
    <property type="nucleotide sequence ID" value="NZ_JACHKA010000001.1"/>
</dbReference>
<evidence type="ECO:0000313" key="2">
    <source>
        <dbReference type="EMBL" id="MBB5986452.1"/>
    </source>
</evidence>
<keyword evidence="3" id="KW-1185">Reference proteome</keyword>
<dbReference type="Proteomes" id="UP001138540">
    <property type="component" value="Unassembled WGS sequence"/>
</dbReference>
<accession>A0ABR6NIJ8</accession>
<comment type="caution">
    <text evidence="2">The sequence shown here is derived from an EMBL/GenBank/DDBJ whole genome shotgun (WGS) entry which is preliminary data.</text>
</comment>
<evidence type="ECO:0000259" key="1">
    <source>
        <dbReference type="Pfam" id="PF01814"/>
    </source>
</evidence>
<proteinExistence type="predicted"/>
<organism evidence="2 3">
    <name type="scientific">Sphingobium lignivorans</name>
    <dbReference type="NCBI Taxonomy" id="2735886"/>
    <lineage>
        <taxon>Bacteria</taxon>
        <taxon>Pseudomonadati</taxon>
        <taxon>Pseudomonadota</taxon>
        <taxon>Alphaproteobacteria</taxon>
        <taxon>Sphingomonadales</taxon>
        <taxon>Sphingomonadaceae</taxon>
        <taxon>Sphingobium</taxon>
    </lineage>
</organism>
<gene>
    <name evidence="2" type="ORF">HNP60_002426</name>
</gene>
<evidence type="ECO:0000313" key="3">
    <source>
        <dbReference type="Proteomes" id="UP001138540"/>
    </source>
</evidence>
<feature type="domain" description="Hemerythrin-like" evidence="1">
    <location>
        <begin position="3"/>
        <end position="127"/>
    </location>
</feature>